<evidence type="ECO:0000313" key="3">
    <source>
        <dbReference type="Proteomes" id="UP001606303"/>
    </source>
</evidence>
<reference evidence="2 3" key="1">
    <citation type="submission" date="2024-08" db="EMBL/GenBank/DDBJ databases">
        <authorList>
            <person name="Lu H."/>
        </authorList>
    </citation>
    <scope>NUCLEOTIDE SEQUENCE [LARGE SCALE GENOMIC DNA]</scope>
    <source>
        <strain evidence="2 3">BYS87W</strain>
    </source>
</reference>
<dbReference type="Proteomes" id="UP001606303">
    <property type="component" value="Unassembled WGS sequence"/>
</dbReference>
<dbReference type="InterPro" id="IPR024096">
    <property type="entry name" value="NO_sig/Golgi_transp_ligand-bd"/>
</dbReference>
<keyword evidence="3" id="KW-1185">Reference proteome</keyword>
<feature type="domain" description="Heme NO-binding" evidence="1">
    <location>
        <begin position="2"/>
        <end position="162"/>
    </location>
</feature>
<dbReference type="RefSeq" id="WP_394384602.1">
    <property type="nucleotide sequence ID" value="NZ_JBIGIB010000003.1"/>
</dbReference>
<sequence length="182" mass="20196">MYGLVNRAIEQLVVSLKGDSAWERVCQRAGWPDGGFVAMQTYDDAVTYRLVGAVSEELGLPPDAVLRAFGEYWILYTAEEGYGSMLTMCGSDLLSFLHGMNQMHARIEASLPEIRPPSFEVHELDAQTFALVYESTREGLAPMVEGLITGLAKRFGQRVDIRLTAPRDASTPHDRFLVQILA</sequence>
<gene>
    <name evidence="2" type="ORF">ACG01O_11410</name>
</gene>
<accession>A0ABW7GZ03</accession>
<dbReference type="EMBL" id="JBIGIB010000003">
    <property type="protein sequence ID" value="MFG6467217.1"/>
    <property type="molecule type" value="Genomic_DNA"/>
</dbReference>
<dbReference type="InterPro" id="IPR011644">
    <property type="entry name" value="Heme_NO-bd"/>
</dbReference>
<dbReference type="Pfam" id="PF07700">
    <property type="entry name" value="HNOB"/>
    <property type="match status" value="1"/>
</dbReference>
<dbReference type="PANTHER" id="PTHR45655">
    <property type="entry name" value="GUANYLATE CYCLASE SOLUBLE SUBUNIT BETA-2"/>
    <property type="match status" value="1"/>
</dbReference>
<dbReference type="PANTHER" id="PTHR45655:SF13">
    <property type="entry name" value="SOLUBLE GUANYLATE CYCLASE GCY-32-RELATED"/>
    <property type="match status" value="1"/>
</dbReference>
<proteinExistence type="predicted"/>
<dbReference type="SUPFAM" id="SSF111126">
    <property type="entry name" value="Ligand-binding domain in the NO signalling and Golgi transport"/>
    <property type="match status" value="1"/>
</dbReference>
<organism evidence="2 3">
    <name type="scientific">Pelomonas baiyunensis</name>
    <dbReference type="NCBI Taxonomy" id="3299026"/>
    <lineage>
        <taxon>Bacteria</taxon>
        <taxon>Pseudomonadati</taxon>
        <taxon>Pseudomonadota</taxon>
        <taxon>Betaproteobacteria</taxon>
        <taxon>Burkholderiales</taxon>
        <taxon>Sphaerotilaceae</taxon>
        <taxon>Roseateles</taxon>
    </lineage>
</organism>
<comment type="caution">
    <text evidence="2">The sequence shown here is derived from an EMBL/GenBank/DDBJ whole genome shotgun (WGS) entry which is preliminary data.</text>
</comment>
<evidence type="ECO:0000313" key="2">
    <source>
        <dbReference type="EMBL" id="MFG6467217.1"/>
    </source>
</evidence>
<protein>
    <submittedName>
        <fullName evidence="2">Heme NO-binding domain-containing protein</fullName>
    </submittedName>
</protein>
<evidence type="ECO:0000259" key="1">
    <source>
        <dbReference type="Pfam" id="PF07700"/>
    </source>
</evidence>
<name>A0ABW7GZ03_9BURK</name>
<dbReference type="Gene3D" id="3.90.1520.10">
    <property type="entry name" value="H-NOX domain"/>
    <property type="match status" value="1"/>
</dbReference>
<dbReference type="InterPro" id="IPR038158">
    <property type="entry name" value="H-NOX_domain_sf"/>
</dbReference>